<evidence type="ECO:0000313" key="2">
    <source>
        <dbReference type="Proteomes" id="UP001592582"/>
    </source>
</evidence>
<accession>A0ABV6V8A0</accession>
<dbReference type="EMBL" id="JBHEZX010000004">
    <property type="protein sequence ID" value="MFC1409937.1"/>
    <property type="molecule type" value="Genomic_DNA"/>
</dbReference>
<keyword evidence="2" id="KW-1185">Reference proteome</keyword>
<sequence>MGFPFATTVSAVSAAASALAAFAAYHAARKANSTAVAVANIERDRRHSELRPVLEIGTPQSATDPDILRFRFTGPDELESFGLLTVTVTIRDDRDRSNDSLLGGSPTREELAAQIWGPWRLRPRVDGADQQGRSAPGRTVRVGEELVSSIDKTLSPQWSRDQPGWDRQYSGAPIRLRVEITAEGFRPWVLLREVPPWRGRGVRFEIQRGTGDLYLLRNVGTSTAIDVTVEDGPGVDDRPQNVTVAVGEAVHMIMAGSLAVSLPTELRVVWDGQLEPVTLPMPPR</sequence>
<gene>
    <name evidence="1" type="ORF">ACEZDG_11690</name>
</gene>
<evidence type="ECO:0000313" key="1">
    <source>
        <dbReference type="EMBL" id="MFC1409937.1"/>
    </source>
</evidence>
<proteinExistence type="predicted"/>
<protein>
    <submittedName>
        <fullName evidence="1">Uncharacterized protein</fullName>
    </submittedName>
</protein>
<organism evidence="1 2">
    <name type="scientific">Streptacidiphilus alkalitolerans</name>
    <dbReference type="NCBI Taxonomy" id="3342712"/>
    <lineage>
        <taxon>Bacteria</taxon>
        <taxon>Bacillati</taxon>
        <taxon>Actinomycetota</taxon>
        <taxon>Actinomycetes</taxon>
        <taxon>Kitasatosporales</taxon>
        <taxon>Streptomycetaceae</taxon>
        <taxon>Streptacidiphilus</taxon>
    </lineage>
</organism>
<dbReference type="Proteomes" id="UP001592582">
    <property type="component" value="Unassembled WGS sequence"/>
</dbReference>
<comment type="caution">
    <text evidence="1">The sequence shown here is derived from an EMBL/GenBank/DDBJ whole genome shotgun (WGS) entry which is preliminary data.</text>
</comment>
<name>A0ABV6V8A0_9ACTN</name>
<reference evidence="1 2" key="1">
    <citation type="submission" date="2024-09" db="EMBL/GenBank/DDBJ databases">
        <authorList>
            <person name="Lee S.D."/>
        </authorList>
    </citation>
    <scope>NUCLEOTIDE SEQUENCE [LARGE SCALE GENOMIC DNA]</scope>
    <source>
        <strain evidence="1 2">N1-1</strain>
    </source>
</reference>